<dbReference type="Pfam" id="PF00664">
    <property type="entry name" value="ABC_membrane"/>
    <property type="match status" value="1"/>
</dbReference>
<feature type="transmembrane region" description="Helical" evidence="11">
    <location>
        <begin position="236"/>
        <end position="255"/>
    </location>
</feature>
<comment type="similarity">
    <text evidence="2">Belongs to the ABC transporter superfamily. ABCC family. Conjugate transporter (TC 3.A.1.208) subfamily.</text>
</comment>
<dbReference type="PROSITE" id="PS50893">
    <property type="entry name" value="ABC_TRANSPORTER_2"/>
    <property type="match status" value="1"/>
</dbReference>
<comment type="subcellular location">
    <subcellularLocation>
        <location evidence="1">Membrane</location>
        <topology evidence="1">Multi-pass membrane protein</topology>
    </subcellularLocation>
</comment>
<evidence type="ECO:0000256" key="9">
    <source>
        <dbReference type="ARBA" id="ARBA00023136"/>
    </source>
</evidence>
<feature type="compositionally biased region" description="Basic and acidic residues" evidence="10">
    <location>
        <begin position="1"/>
        <end position="10"/>
    </location>
</feature>
<keyword evidence="5" id="KW-0677">Repeat</keyword>
<reference evidence="14 15" key="1">
    <citation type="journal article" date="2016" name="Genome Biol. Evol.">
        <title>Gene Family Evolution Reflects Adaptation to Soil Environmental Stressors in the Genome of the Collembolan Orchesella cincta.</title>
        <authorList>
            <person name="Faddeeva-Vakhrusheva A."/>
            <person name="Derks M.F."/>
            <person name="Anvar S.Y."/>
            <person name="Agamennone V."/>
            <person name="Suring W."/>
            <person name="Smit S."/>
            <person name="van Straalen N.M."/>
            <person name="Roelofs D."/>
        </authorList>
    </citation>
    <scope>NUCLEOTIDE SEQUENCE [LARGE SCALE GENOMIC DNA]</scope>
    <source>
        <tissue evidence="14">Mixed pool</tissue>
    </source>
</reference>
<evidence type="ECO:0000256" key="3">
    <source>
        <dbReference type="ARBA" id="ARBA00022448"/>
    </source>
</evidence>
<dbReference type="GO" id="GO:0005524">
    <property type="term" value="F:ATP binding"/>
    <property type="evidence" value="ECO:0007669"/>
    <property type="project" value="UniProtKB-KW"/>
</dbReference>
<dbReference type="SMART" id="SM00382">
    <property type="entry name" value="AAA"/>
    <property type="match status" value="1"/>
</dbReference>
<dbReference type="FunFam" id="1.20.1560.10:FF:000013">
    <property type="entry name" value="ABC transporter C family member 2"/>
    <property type="match status" value="1"/>
</dbReference>
<dbReference type="GO" id="GO:0016020">
    <property type="term" value="C:membrane"/>
    <property type="evidence" value="ECO:0007669"/>
    <property type="project" value="UniProtKB-SubCell"/>
</dbReference>
<feature type="region of interest" description="Disordered" evidence="10">
    <location>
        <begin position="663"/>
        <end position="685"/>
    </location>
</feature>
<dbReference type="GO" id="GO:0016887">
    <property type="term" value="F:ATP hydrolysis activity"/>
    <property type="evidence" value="ECO:0007669"/>
    <property type="project" value="InterPro"/>
</dbReference>
<evidence type="ECO:0000256" key="6">
    <source>
        <dbReference type="ARBA" id="ARBA00022741"/>
    </source>
</evidence>
<feature type="transmembrane region" description="Helical" evidence="11">
    <location>
        <begin position="134"/>
        <end position="152"/>
    </location>
</feature>
<protein>
    <submittedName>
        <fullName evidence="14">Multidrug resistance-associated protein 5</fullName>
    </submittedName>
</protein>
<evidence type="ECO:0000256" key="7">
    <source>
        <dbReference type="ARBA" id="ARBA00022840"/>
    </source>
</evidence>
<dbReference type="Gene3D" id="1.20.1560.10">
    <property type="entry name" value="ABC transporter type 1, transmembrane domain"/>
    <property type="match status" value="1"/>
</dbReference>
<evidence type="ECO:0000259" key="12">
    <source>
        <dbReference type="PROSITE" id="PS50893"/>
    </source>
</evidence>
<keyword evidence="9 11" id="KW-0472">Membrane</keyword>
<dbReference type="InterPro" id="IPR003593">
    <property type="entry name" value="AAA+_ATPase"/>
</dbReference>
<feature type="domain" description="ABC transporter" evidence="12">
    <location>
        <begin position="416"/>
        <end position="650"/>
    </location>
</feature>
<name>A0A1D2MFZ7_ORCCI</name>
<keyword evidence="15" id="KW-1185">Reference proteome</keyword>
<dbReference type="CDD" id="cd18599">
    <property type="entry name" value="ABC_6TM_MRP5_8_9_D2"/>
    <property type="match status" value="1"/>
</dbReference>
<accession>A0A1D2MFZ7</accession>
<evidence type="ECO:0000256" key="1">
    <source>
        <dbReference type="ARBA" id="ARBA00004141"/>
    </source>
</evidence>
<dbReference type="InterPro" id="IPR036640">
    <property type="entry name" value="ABC1_TM_sf"/>
</dbReference>
<dbReference type="CDD" id="cd03244">
    <property type="entry name" value="ABCC_MRP_domain2"/>
    <property type="match status" value="1"/>
</dbReference>
<feature type="transmembrane region" description="Helical" evidence="11">
    <location>
        <begin position="349"/>
        <end position="370"/>
    </location>
</feature>
<dbReference type="SUPFAM" id="SSF52540">
    <property type="entry name" value="P-loop containing nucleoside triphosphate hydrolases"/>
    <property type="match status" value="1"/>
</dbReference>
<sequence>KENEELEKQNGDVNPIIQGRKTSDTPSPRKRSKATEELENMVQKLTEDDTNYKFAGIKSYIIYIKSAGGYCFALAVFVAFLAFVFSQIFTKVWLQHWIDSGDGLYDDRKKNATETNDTLSEYELRGYVNENPDLHLYLIVLLFSVIASYLIGMAKGFLSTRLVLWGASRLHGQMFDRVIGSPIGFFDRTPSGKILNRFSKDMDELDARMPFFVEFVVQSGLFVIANFLVVCFVYPIFSVGLLVIFAVMIFLDVWLNYGVRETKRLEVVLKTPVIHHLQSSMGGLSIIRTFSRQDNFKIRFSNYLNRHLSAETVFRFAARWFTVRIEFVGLFTIVGTILLAVLFRGRVSSAMVGLALASIYTVCTFVPFVLRMKSELQARFISVERILEYSEDLEQEESDDSVLVKPPEKWPQEGKIDFEGVTLRYKDDASLVFNGVSFSIKSNEKIGIVGRTGAGKTSVLSTLLRLYPIENGKVIIDGIDISQISLQDLRSSIAVIPQDPVLFQGTVRYNIDPFDEYSDSEVWSVLESSQLKNCIERDEKRLFAAVSANGDNFSVGEKQLICLCRAMLRKNKILLLDEATASLDIETDFKIQKIIREAFSACTVITVAHRLNTVANYDRILVMDSGKVIEFDSPEELMKQENSMFRKMVEASGVTLTNVQTVQQSQEIPGTNDTQASNTEESVDK</sequence>
<dbReference type="PANTHER" id="PTHR24223">
    <property type="entry name" value="ATP-BINDING CASSETTE SUB-FAMILY C"/>
    <property type="match status" value="1"/>
</dbReference>
<keyword evidence="3" id="KW-0813">Transport</keyword>
<evidence type="ECO:0000259" key="13">
    <source>
        <dbReference type="PROSITE" id="PS50929"/>
    </source>
</evidence>
<evidence type="ECO:0000256" key="10">
    <source>
        <dbReference type="SAM" id="MobiDB-lite"/>
    </source>
</evidence>
<dbReference type="InterPro" id="IPR003439">
    <property type="entry name" value="ABC_transporter-like_ATP-bd"/>
</dbReference>
<organism evidence="14 15">
    <name type="scientific">Orchesella cincta</name>
    <name type="common">Springtail</name>
    <name type="synonym">Podura cincta</name>
    <dbReference type="NCBI Taxonomy" id="48709"/>
    <lineage>
        <taxon>Eukaryota</taxon>
        <taxon>Metazoa</taxon>
        <taxon>Ecdysozoa</taxon>
        <taxon>Arthropoda</taxon>
        <taxon>Hexapoda</taxon>
        <taxon>Collembola</taxon>
        <taxon>Entomobryomorpha</taxon>
        <taxon>Entomobryoidea</taxon>
        <taxon>Orchesellidae</taxon>
        <taxon>Orchesellinae</taxon>
        <taxon>Orchesella</taxon>
    </lineage>
</organism>
<dbReference type="OMA" id="FERWPCH"/>
<feature type="non-terminal residue" evidence="14">
    <location>
        <position position="1"/>
    </location>
</feature>
<dbReference type="AlphaFoldDB" id="A0A1D2MFZ7"/>
<dbReference type="InterPro" id="IPR017871">
    <property type="entry name" value="ABC_transporter-like_CS"/>
</dbReference>
<dbReference type="PANTHER" id="PTHR24223:SF447">
    <property type="entry name" value="MULTIDRUG RESISTANCE-ASSOCIATED PROTEIN 5"/>
    <property type="match status" value="1"/>
</dbReference>
<dbReference type="STRING" id="48709.A0A1D2MFZ7"/>
<keyword evidence="6" id="KW-0547">Nucleotide-binding</keyword>
<dbReference type="GO" id="GO:0140359">
    <property type="term" value="F:ABC-type transporter activity"/>
    <property type="evidence" value="ECO:0007669"/>
    <property type="project" value="InterPro"/>
</dbReference>
<dbReference type="FunFam" id="3.40.50.300:FF:000610">
    <property type="entry name" value="Multidrug resistance-associated ABC transporter"/>
    <property type="match status" value="1"/>
</dbReference>
<dbReference type="SUPFAM" id="SSF90123">
    <property type="entry name" value="ABC transporter transmembrane region"/>
    <property type="match status" value="1"/>
</dbReference>
<keyword evidence="4 11" id="KW-0812">Transmembrane</keyword>
<dbReference type="InterPro" id="IPR050173">
    <property type="entry name" value="ABC_transporter_C-like"/>
</dbReference>
<dbReference type="InterPro" id="IPR027417">
    <property type="entry name" value="P-loop_NTPase"/>
</dbReference>
<dbReference type="InterPro" id="IPR011527">
    <property type="entry name" value="ABC1_TM_dom"/>
</dbReference>
<evidence type="ECO:0000256" key="2">
    <source>
        <dbReference type="ARBA" id="ARBA00009726"/>
    </source>
</evidence>
<proteinExistence type="inferred from homology"/>
<dbReference type="EMBL" id="LJIJ01001384">
    <property type="protein sequence ID" value="ODM91895.1"/>
    <property type="molecule type" value="Genomic_DNA"/>
</dbReference>
<dbReference type="PROSITE" id="PS00211">
    <property type="entry name" value="ABC_TRANSPORTER_1"/>
    <property type="match status" value="1"/>
</dbReference>
<keyword evidence="7" id="KW-0067">ATP-binding</keyword>
<evidence type="ECO:0000256" key="5">
    <source>
        <dbReference type="ARBA" id="ARBA00022737"/>
    </source>
</evidence>
<feature type="domain" description="ABC transmembrane type-1" evidence="13">
    <location>
        <begin position="74"/>
        <end position="359"/>
    </location>
</feature>
<dbReference type="Proteomes" id="UP000094527">
    <property type="component" value="Unassembled WGS sequence"/>
</dbReference>
<feature type="region of interest" description="Disordered" evidence="10">
    <location>
        <begin position="1"/>
        <end position="37"/>
    </location>
</feature>
<feature type="transmembrane region" description="Helical" evidence="11">
    <location>
        <begin position="67"/>
        <end position="89"/>
    </location>
</feature>
<dbReference type="OrthoDB" id="6500128at2759"/>
<keyword evidence="8 11" id="KW-1133">Transmembrane helix</keyword>
<dbReference type="Gene3D" id="3.40.50.300">
    <property type="entry name" value="P-loop containing nucleotide triphosphate hydrolases"/>
    <property type="match status" value="1"/>
</dbReference>
<evidence type="ECO:0000256" key="8">
    <source>
        <dbReference type="ARBA" id="ARBA00022989"/>
    </source>
</evidence>
<evidence type="ECO:0000313" key="14">
    <source>
        <dbReference type="EMBL" id="ODM91895.1"/>
    </source>
</evidence>
<evidence type="ECO:0000256" key="4">
    <source>
        <dbReference type="ARBA" id="ARBA00022692"/>
    </source>
</evidence>
<comment type="caution">
    <text evidence="14">The sequence shown here is derived from an EMBL/GenBank/DDBJ whole genome shotgun (WGS) entry which is preliminary data.</text>
</comment>
<gene>
    <name evidence="14" type="ORF">Ocin01_14787</name>
</gene>
<dbReference type="PROSITE" id="PS50929">
    <property type="entry name" value="ABC_TM1F"/>
    <property type="match status" value="1"/>
</dbReference>
<evidence type="ECO:0000313" key="15">
    <source>
        <dbReference type="Proteomes" id="UP000094527"/>
    </source>
</evidence>
<feature type="transmembrane region" description="Helical" evidence="11">
    <location>
        <begin position="325"/>
        <end position="343"/>
    </location>
</feature>
<evidence type="ECO:0000256" key="11">
    <source>
        <dbReference type="SAM" id="Phobius"/>
    </source>
</evidence>
<dbReference type="Pfam" id="PF00005">
    <property type="entry name" value="ABC_tran"/>
    <property type="match status" value="1"/>
</dbReference>